<protein>
    <recommendedName>
        <fullName evidence="3">Ribosomal biogenesis protein LAS1L</fullName>
    </recommendedName>
</protein>
<keyword evidence="2" id="KW-1185">Reference proteome</keyword>
<dbReference type="PANTHER" id="PTHR15002:SF0">
    <property type="entry name" value="RIBOSOMAL BIOGENESIS PROTEIN LAS1L"/>
    <property type="match status" value="1"/>
</dbReference>
<organism evidence="1 2">
    <name type="scientific">Taxus chinensis</name>
    <name type="common">Chinese yew</name>
    <name type="synonym">Taxus wallichiana var. chinensis</name>
    <dbReference type="NCBI Taxonomy" id="29808"/>
    <lineage>
        <taxon>Eukaryota</taxon>
        <taxon>Viridiplantae</taxon>
        <taxon>Streptophyta</taxon>
        <taxon>Embryophyta</taxon>
        <taxon>Tracheophyta</taxon>
        <taxon>Spermatophyta</taxon>
        <taxon>Pinopsida</taxon>
        <taxon>Pinidae</taxon>
        <taxon>Conifers II</taxon>
        <taxon>Cupressales</taxon>
        <taxon>Taxaceae</taxon>
        <taxon>Taxus</taxon>
    </lineage>
</organism>
<dbReference type="OMA" id="HYWEPQK"/>
<dbReference type="InterPro" id="IPR007174">
    <property type="entry name" value="Las1"/>
</dbReference>
<sequence>MYPVWIRIRIRHGYLWVPPGYVTDTSSRIRDVSERYPQIIAWQSRGCLPVSVEITAAIKDIQQKDPFFRNGLLAGHALSEEVLRMAYSMAITRLLNGVVDQTDKTQKRSINDSAEEIGLPRLLVDIRHESAHNRLPSLPLLRLASKKALNWLNSNYWEPQKDIFPNIRPEIKSRLYMLALDTKRKQSARATGSQEEMHSFTKHSKANSRRLVKFCTAYPAEVVSVLLEECLLKQVDLENDSKAMVSNILQEDIVLDDFESSQLNRENWKSVVDAICHRNPEIRTLVIKAAVEIITAIEANEFEQGKLYSLNNLNVPLELRNLVSIKHAHTQELVYWVTWLLKDPENFRKAEPEACSSLHVHTCFWHGPIRKGFLQELLFECMQSLAYSSALSEAVQIIAKLIGRKRLTHKIEYLVNLQKFDQERQYCAADSLGQSSTLNIVGPELMRNKEIAETVGCNISQAEKNTGLYNVDKHYFSTHEHDRRDFQSTFARETASLEQAKQQFESLKRIRAISNDKTISENGFHERNSDEEPSLPEKTWSIVKSWKPCAIGMLPSLSNSRGVLPVLDCTQNELGSDKVLVNDERDELQHVQCNQNCESAKCIPPNISPDAVMQENELKISNKHSEQATFSDKAMAGDDKPDCNVIEGDYKNNADSYCDVPDQQKFKKARKEQQKEAVDDNSSLRVSRFVKFQPPLGIQGQLLGNGVFKLCGSEELKAIQSAVHIFESFRH</sequence>
<dbReference type="AlphaFoldDB" id="A0AA38G1K2"/>
<dbReference type="GO" id="GO:0090730">
    <property type="term" value="C:Las1 complex"/>
    <property type="evidence" value="ECO:0007669"/>
    <property type="project" value="InterPro"/>
</dbReference>
<reference evidence="1 2" key="1">
    <citation type="journal article" date="2021" name="Nat. Plants">
        <title>The Taxus genome provides insights into paclitaxel biosynthesis.</title>
        <authorList>
            <person name="Xiong X."/>
            <person name="Gou J."/>
            <person name="Liao Q."/>
            <person name="Li Y."/>
            <person name="Zhou Q."/>
            <person name="Bi G."/>
            <person name="Li C."/>
            <person name="Du R."/>
            <person name="Wang X."/>
            <person name="Sun T."/>
            <person name="Guo L."/>
            <person name="Liang H."/>
            <person name="Lu P."/>
            <person name="Wu Y."/>
            <person name="Zhang Z."/>
            <person name="Ro D.K."/>
            <person name="Shang Y."/>
            <person name="Huang S."/>
            <person name="Yan J."/>
        </authorList>
    </citation>
    <scope>NUCLEOTIDE SEQUENCE [LARGE SCALE GENOMIC DNA]</scope>
    <source>
        <strain evidence="1">Ta-2019</strain>
    </source>
</reference>
<dbReference type="Pfam" id="PF04031">
    <property type="entry name" value="Las1"/>
    <property type="match status" value="1"/>
</dbReference>
<dbReference type="GO" id="GO:0000460">
    <property type="term" value="P:maturation of 5.8S rRNA"/>
    <property type="evidence" value="ECO:0007669"/>
    <property type="project" value="TreeGrafter"/>
</dbReference>
<dbReference type="Proteomes" id="UP000824469">
    <property type="component" value="Unassembled WGS sequence"/>
</dbReference>
<proteinExistence type="predicted"/>
<evidence type="ECO:0000313" key="2">
    <source>
        <dbReference type="Proteomes" id="UP000824469"/>
    </source>
</evidence>
<name>A0AA38G1K2_TAXCH</name>
<dbReference type="GO" id="GO:0004519">
    <property type="term" value="F:endonuclease activity"/>
    <property type="evidence" value="ECO:0007669"/>
    <property type="project" value="InterPro"/>
</dbReference>
<dbReference type="GO" id="GO:0000470">
    <property type="term" value="P:maturation of LSU-rRNA"/>
    <property type="evidence" value="ECO:0007669"/>
    <property type="project" value="TreeGrafter"/>
</dbReference>
<dbReference type="EMBL" id="JAHRHJ020000005">
    <property type="protein sequence ID" value="KAH9314367.1"/>
    <property type="molecule type" value="Genomic_DNA"/>
</dbReference>
<dbReference type="GO" id="GO:0030687">
    <property type="term" value="C:preribosome, large subunit precursor"/>
    <property type="evidence" value="ECO:0007669"/>
    <property type="project" value="TreeGrafter"/>
</dbReference>
<dbReference type="PANTHER" id="PTHR15002">
    <property type="entry name" value="RIBOSOMAL BIOGENESIS PROTEIN LAS1L"/>
    <property type="match status" value="1"/>
</dbReference>
<gene>
    <name evidence="1" type="ORF">KI387_022994</name>
</gene>
<accession>A0AA38G1K2</accession>
<comment type="caution">
    <text evidence="1">The sequence shown here is derived from an EMBL/GenBank/DDBJ whole genome shotgun (WGS) entry which is preliminary data.</text>
</comment>
<evidence type="ECO:0008006" key="3">
    <source>
        <dbReference type="Google" id="ProtNLM"/>
    </source>
</evidence>
<evidence type="ECO:0000313" key="1">
    <source>
        <dbReference type="EMBL" id="KAH9314367.1"/>
    </source>
</evidence>